<organism evidence="2 3">
    <name type="scientific">Coprinopsis cinerea (strain Okayama-7 / 130 / ATCC MYA-4618 / FGSC 9003)</name>
    <name type="common">Inky cap fungus</name>
    <name type="synonym">Hormographiella aspergillata</name>
    <dbReference type="NCBI Taxonomy" id="240176"/>
    <lineage>
        <taxon>Eukaryota</taxon>
        <taxon>Fungi</taxon>
        <taxon>Dikarya</taxon>
        <taxon>Basidiomycota</taxon>
        <taxon>Agaricomycotina</taxon>
        <taxon>Agaricomycetes</taxon>
        <taxon>Agaricomycetidae</taxon>
        <taxon>Agaricales</taxon>
        <taxon>Agaricineae</taxon>
        <taxon>Psathyrellaceae</taxon>
        <taxon>Coprinopsis</taxon>
    </lineage>
</organism>
<feature type="compositionally biased region" description="Polar residues" evidence="1">
    <location>
        <begin position="87"/>
        <end position="101"/>
    </location>
</feature>
<dbReference type="EMBL" id="AACS02000002">
    <property type="protein sequence ID" value="EAU80746.1"/>
    <property type="molecule type" value="Genomic_DNA"/>
</dbReference>
<comment type="caution">
    <text evidence="2">The sequence shown here is derived from an EMBL/GenBank/DDBJ whole genome shotgun (WGS) entry which is preliminary data.</text>
</comment>
<protein>
    <submittedName>
        <fullName evidence="2">Uncharacterized protein</fullName>
    </submittedName>
</protein>
<feature type="compositionally biased region" description="Polar residues" evidence="1">
    <location>
        <begin position="140"/>
        <end position="162"/>
    </location>
</feature>
<proteinExistence type="predicted"/>
<feature type="compositionally biased region" description="Low complexity" evidence="1">
    <location>
        <begin position="109"/>
        <end position="125"/>
    </location>
</feature>
<gene>
    <name evidence="2" type="ORF">CC1G_04856</name>
</gene>
<dbReference type="RefSeq" id="XP_001841012.1">
    <property type="nucleotide sequence ID" value="XM_001840960.1"/>
</dbReference>
<dbReference type="Proteomes" id="UP000001861">
    <property type="component" value="Unassembled WGS sequence"/>
</dbReference>
<accession>A8PFT9</accession>
<dbReference type="GeneID" id="6017671"/>
<feature type="compositionally biased region" description="Polar residues" evidence="1">
    <location>
        <begin position="63"/>
        <end position="77"/>
    </location>
</feature>
<reference evidence="2 3" key="1">
    <citation type="journal article" date="2010" name="Proc. Natl. Acad. Sci. U.S.A.">
        <title>Insights into evolution of multicellular fungi from the assembled chromosomes of the mushroom Coprinopsis cinerea (Coprinus cinereus).</title>
        <authorList>
            <person name="Stajich J.E."/>
            <person name="Wilke S.K."/>
            <person name="Ahren D."/>
            <person name="Au C.H."/>
            <person name="Birren B.W."/>
            <person name="Borodovsky M."/>
            <person name="Burns C."/>
            <person name="Canback B."/>
            <person name="Casselton L.A."/>
            <person name="Cheng C.K."/>
            <person name="Deng J."/>
            <person name="Dietrich F.S."/>
            <person name="Fargo D.C."/>
            <person name="Farman M.L."/>
            <person name="Gathman A.C."/>
            <person name="Goldberg J."/>
            <person name="Guigo R."/>
            <person name="Hoegger P.J."/>
            <person name="Hooker J.B."/>
            <person name="Huggins A."/>
            <person name="James T.Y."/>
            <person name="Kamada T."/>
            <person name="Kilaru S."/>
            <person name="Kodira C."/>
            <person name="Kues U."/>
            <person name="Kupfer D."/>
            <person name="Kwan H.S."/>
            <person name="Lomsadze A."/>
            <person name="Li W."/>
            <person name="Lilly W.W."/>
            <person name="Ma L.J."/>
            <person name="Mackey A.J."/>
            <person name="Manning G."/>
            <person name="Martin F."/>
            <person name="Muraguchi H."/>
            <person name="Natvig D.O."/>
            <person name="Palmerini H."/>
            <person name="Ramesh M.A."/>
            <person name="Rehmeyer C.J."/>
            <person name="Roe B.A."/>
            <person name="Shenoy N."/>
            <person name="Stanke M."/>
            <person name="Ter-Hovhannisyan V."/>
            <person name="Tunlid A."/>
            <person name="Velagapudi R."/>
            <person name="Vision T.J."/>
            <person name="Zeng Q."/>
            <person name="Zolan M.E."/>
            <person name="Pukkila P.J."/>
        </authorList>
    </citation>
    <scope>NUCLEOTIDE SEQUENCE [LARGE SCALE GENOMIC DNA]</scope>
    <source>
        <strain evidence="3">Okayama-7 / 130 / ATCC MYA-4618 / FGSC 9003</strain>
    </source>
</reference>
<name>A8PFT9_COPC7</name>
<dbReference type="AlphaFoldDB" id="A8PFT9"/>
<evidence type="ECO:0000256" key="1">
    <source>
        <dbReference type="SAM" id="MobiDB-lite"/>
    </source>
</evidence>
<dbReference type="InParanoid" id="A8PFT9"/>
<dbReference type="KEGG" id="cci:CC1G_04856"/>
<keyword evidence="3" id="KW-1185">Reference proteome</keyword>
<sequence>MPILPPISVPKAGLKDTNRSLPKPSDAVKCKRSSPNIRAPNENLPPSPTKPLGKKKRRHNRSESNQAVPPLGQNQPHSARDAIPANTRATTNPKATHTANPKATAPLVSKNSSSPKESSSSLVKKGSAADVQATRRDATTRSAVTPASKAHTSVSPPMASKQPQDESSTKAAIDDLKDVELEKKWIDTFLNPDSPYPSLPWEFANVGFNLSQPVQRGKNIGFGIEHAKDVIGTADGVKVSLDPKAKTGHKPLEAVIGIGPYDYAAETGKSAVTITFILDKKMGVPIRHLLEKKPIDDGEDLAFELGGACPLIRVAYNVPFVKEVDVLPGKPLLCCSIASLDDSEARTPNILNPMLESITRQELAHKLGRELFNLYSSVQRKGVDPEPSEPQSRTYAQEKWPAARDLDLDKIRLITLQQKPKDPSFVDSLSVWYPRVTYDL</sequence>
<evidence type="ECO:0000313" key="2">
    <source>
        <dbReference type="EMBL" id="EAU80746.1"/>
    </source>
</evidence>
<evidence type="ECO:0000313" key="3">
    <source>
        <dbReference type="Proteomes" id="UP000001861"/>
    </source>
</evidence>
<dbReference type="VEuPathDB" id="FungiDB:CC1G_04856"/>
<feature type="region of interest" description="Disordered" evidence="1">
    <location>
        <begin position="1"/>
        <end position="170"/>
    </location>
</feature>